<sequence length="185" mass="21096">MASTRIDNEDSPNLRIVYEELKLLRESVTFCSNKVSDFEGSINKHSDYVKLTNQLRTENEQLKSELSKLSAKINNIEQTNRLRNVEISGVTEQTKENLVKIVQTNGNAIDFKIDESTIESITRVPTNNSDKRPKNIVLTLNTRRQRDDIIASAKLKIRNSSSKPLILDGMSTPFYLNEHLTMSIK</sequence>
<name>A0A6J2YAT0_SITOR</name>
<keyword evidence="2" id="KW-1185">Reference proteome</keyword>
<organism evidence="2 3">
    <name type="scientific">Sitophilus oryzae</name>
    <name type="common">Rice weevil</name>
    <name type="synonym">Curculio oryzae</name>
    <dbReference type="NCBI Taxonomy" id="7048"/>
    <lineage>
        <taxon>Eukaryota</taxon>
        <taxon>Metazoa</taxon>
        <taxon>Ecdysozoa</taxon>
        <taxon>Arthropoda</taxon>
        <taxon>Hexapoda</taxon>
        <taxon>Insecta</taxon>
        <taxon>Pterygota</taxon>
        <taxon>Neoptera</taxon>
        <taxon>Endopterygota</taxon>
        <taxon>Coleoptera</taxon>
        <taxon>Polyphaga</taxon>
        <taxon>Cucujiformia</taxon>
        <taxon>Curculionidae</taxon>
        <taxon>Dryophthorinae</taxon>
        <taxon>Sitophilus</taxon>
    </lineage>
</organism>
<gene>
    <name evidence="3" type="primary">LOC115885307</name>
</gene>
<dbReference type="GeneID" id="115885307"/>
<evidence type="ECO:0000313" key="2">
    <source>
        <dbReference type="Proteomes" id="UP000504635"/>
    </source>
</evidence>
<evidence type="ECO:0000313" key="3">
    <source>
        <dbReference type="RefSeq" id="XP_030760040.1"/>
    </source>
</evidence>
<dbReference type="RefSeq" id="XP_030760040.1">
    <property type="nucleotide sequence ID" value="XM_030904180.1"/>
</dbReference>
<dbReference type="InParanoid" id="A0A6J2YAT0"/>
<evidence type="ECO:0000256" key="1">
    <source>
        <dbReference type="SAM" id="Coils"/>
    </source>
</evidence>
<proteinExistence type="predicted"/>
<dbReference type="Proteomes" id="UP000504635">
    <property type="component" value="Unplaced"/>
</dbReference>
<dbReference type="AlphaFoldDB" id="A0A6J2YAT0"/>
<protein>
    <submittedName>
        <fullName evidence="3">Uncharacterized protein LOC115885307</fullName>
    </submittedName>
</protein>
<feature type="coiled-coil region" evidence="1">
    <location>
        <begin position="52"/>
        <end position="79"/>
    </location>
</feature>
<reference evidence="3" key="1">
    <citation type="submission" date="2025-08" db="UniProtKB">
        <authorList>
            <consortium name="RefSeq"/>
        </authorList>
    </citation>
    <scope>IDENTIFICATION</scope>
    <source>
        <tissue evidence="3">Gonads</tissue>
    </source>
</reference>
<accession>A0A6J2YAT0</accession>
<keyword evidence="1" id="KW-0175">Coiled coil</keyword>
<dbReference type="KEGG" id="soy:115885307"/>
<dbReference type="OrthoDB" id="6715063at2759"/>